<dbReference type="EMBL" id="AP027271">
    <property type="protein sequence ID" value="BDX03562.1"/>
    <property type="molecule type" value="Genomic_DNA"/>
</dbReference>
<evidence type="ECO:0000313" key="2">
    <source>
        <dbReference type="Proteomes" id="UP001307608"/>
    </source>
</evidence>
<evidence type="ECO:0000313" key="1">
    <source>
        <dbReference type="EMBL" id="BDX03562.1"/>
    </source>
</evidence>
<accession>A0ABM8FES0</accession>
<protein>
    <submittedName>
        <fullName evidence="1">Uncharacterized protein</fullName>
    </submittedName>
</protein>
<gene>
    <name evidence="1" type="ORF">MACH16_23100</name>
</gene>
<keyword evidence="2" id="KW-1185">Reference proteome</keyword>
<name>A0ABM8FES0_9GAMM</name>
<reference evidence="1 2" key="1">
    <citation type="submission" date="2023-01" db="EMBL/GenBank/DDBJ databases">
        <title>Complete genome sequence of Marinomonas pontica strain 200518_36.</title>
        <authorList>
            <person name="Ueki S."/>
            <person name="Gajardo G."/>
            <person name="Maruyama F."/>
        </authorList>
    </citation>
    <scope>NUCLEOTIDE SEQUENCE [LARGE SCALE GENOMIC DNA]</scope>
    <source>
        <strain evidence="1 2">200518_36</strain>
    </source>
</reference>
<proteinExistence type="predicted"/>
<dbReference type="RefSeq" id="WP_338268183.1">
    <property type="nucleotide sequence ID" value="NZ_AP027271.1"/>
</dbReference>
<dbReference type="Proteomes" id="UP001307608">
    <property type="component" value="Chromosome"/>
</dbReference>
<organism evidence="1 2">
    <name type="scientific">Marinomonas pontica</name>
    <dbReference type="NCBI Taxonomy" id="264739"/>
    <lineage>
        <taxon>Bacteria</taxon>
        <taxon>Pseudomonadati</taxon>
        <taxon>Pseudomonadota</taxon>
        <taxon>Gammaproteobacteria</taxon>
        <taxon>Oceanospirillales</taxon>
        <taxon>Oceanospirillaceae</taxon>
        <taxon>Marinomonas</taxon>
    </lineage>
</organism>
<sequence>METAVEMYKEALSQLTPVKESIEAQSTILKLKDLLQEIEDDLALQKAEEEISRSMDSQEEGELDDEWSKFIEDSTFQTKKRF</sequence>